<reference evidence="1" key="1">
    <citation type="submission" date="2014-11" db="EMBL/GenBank/DDBJ databases">
        <authorList>
            <person name="Amaro Gonzalez C."/>
        </authorList>
    </citation>
    <scope>NUCLEOTIDE SEQUENCE</scope>
</reference>
<evidence type="ECO:0000313" key="1">
    <source>
        <dbReference type="EMBL" id="JAH03803.1"/>
    </source>
</evidence>
<proteinExistence type="predicted"/>
<sequence>MSRQLLFLLLTVGSACP</sequence>
<reference evidence="1" key="2">
    <citation type="journal article" date="2015" name="Fish Shellfish Immunol.">
        <title>Early steps in the European eel (Anguilla anguilla)-Vibrio vulnificus interaction in the gills: Role of the RtxA13 toxin.</title>
        <authorList>
            <person name="Callol A."/>
            <person name="Pajuelo D."/>
            <person name="Ebbesson L."/>
            <person name="Teles M."/>
            <person name="MacKenzie S."/>
            <person name="Amaro C."/>
        </authorList>
    </citation>
    <scope>NUCLEOTIDE SEQUENCE</scope>
</reference>
<protein>
    <submittedName>
        <fullName evidence="1">Uncharacterized protein</fullName>
    </submittedName>
</protein>
<organism evidence="1">
    <name type="scientific">Anguilla anguilla</name>
    <name type="common">European freshwater eel</name>
    <name type="synonym">Muraena anguilla</name>
    <dbReference type="NCBI Taxonomy" id="7936"/>
    <lineage>
        <taxon>Eukaryota</taxon>
        <taxon>Metazoa</taxon>
        <taxon>Chordata</taxon>
        <taxon>Craniata</taxon>
        <taxon>Vertebrata</taxon>
        <taxon>Euteleostomi</taxon>
        <taxon>Actinopterygii</taxon>
        <taxon>Neopterygii</taxon>
        <taxon>Teleostei</taxon>
        <taxon>Anguilliformes</taxon>
        <taxon>Anguillidae</taxon>
        <taxon>Anguilla</taxon>
    </lineage>
</organism>
<name>A0A0E9PIZ1_ANGAN</name>
<dbReference type="AlphaFoldDB" id="A0A0E9PIZ1"/>
<dbReference type="PROSITE" id="PS51257">
    <property type="entry name" value="PROKAR_LIPOPROTEIN"/>
    <property type="match status" value="1"/>
</dbReference>
<dbReference type="EMBL" id="GBXM01104774">
    <property type="protein sequence ID" value="JAH03803.1"/>
    <property type="molecule type" value="Transcribed_RNA"/>
</dbReference>
<accession>A0A0E9PIZ1</accession>